<feature type="binding site" evidence="18">
    <location>
        <position position="319"/>
    </location>
    <ligand>
        <name>UDP-N-acetyl-alpha-D-glucosamine</name>
        <dbReference type="ChEBI" id="CHEBI:57705"/>
    </ligand>
</feature>
<feature type="binding site" evidence="18">
    <location>
        <position position="158"/>
    </location>
    <ligand>
        <name>UDP-N-acetyl-alpha-D-glucosamine</name>
        <dbReference type="ChEBI" id="CHEBI:57705"/>
    </ligand>
</feature>
<evidence type="ECO:0000313" key="20">
    <source>
        <dbReference type="EMBL" id="SMF67338.1"/>
    </source>
</evidence>
<feature type="binding site" evidence="18">
    <location>
        <position position="24"/>
    </location>
    <ligand>
        <name>UDP-N-acetyl-alpha-D-glucosamine</name>
        <dbReference type="ChEBI" id="CHEBI:57705"/>
    </ligand>
</feature>
<feature type="region of interest" description="Pyrophosphorylase" evidence="18">
    <location>
        <begin position="1"/>
        <end position="232"/>
    </location>
</feature>
<comment type="pathway">
    <text evidence="18">Nucleotide-sugar biosynthesis; UDP-N-acetyl-alpha-D-glucosamine biosynthesis; UDP-N-acetyl-alpha-D-glucosamine from N-acetyl-alpha-D-glucosamine 1-phosphate: step 1/1.</text>
</comment>
<dbReference type="UniPathway" id="UPA00973"/>
<dbReference type="GO" id="GO:0019134">
    <property type="term" value="F:glucosamine-1-phosphate N-acetyltransferase activity"/>
    <property type="evidence" value="ECO:0007669"/>
    <property type="project" value="UniProtKB-UniRule"/>
</dbReference>
<feature type="binding site" evidence="18">
    <location>
        <position position="363"/>
    </location>
    <ligand>
        <name>UDP-N-acetyl-alpha-D-glucosamine</name>
        <dbReference type="ChEBI" id="CHEBI:57705"/>
    </ligand>
</feature>
<feature type="region of interest" description="N-acetyltransferase" evidence="18">
    <location>
        <begin position="254"/>
        <end position="450"/>
    </location>
</feature>
<evidence type="ECO:0000256" key="1">
    <source>
        <dbReference type="ARBA" id="ARBA00004496"/>
    </source>
</evidence>
<keyword evidence="6 18" id="KW-0548">Nucleotidyltransferase</keyword>
<keyword evidence="12 18" id="KW-0511">Multifunctional enzyme</keyword>
<dbReference type="GO" id="GO:0008360">
    <property type="term" value="P:regulation of cell shape"/>
    <property type="evidence" value="ECO:0007669"/>
    <property type="project" value="UniProtKB-KW"/>
</dbReference>
<dbReference type="CDD" id="cd02540">
    <property type="entry name" value="GT2_GlmU_N_bac"/>
    <property type="match status" value="1"/>
</dbReference>
<evidence type="ECO:0000256" key="2">
    <source>
        <dbReference type="ARBA" id="ARBA00007707"/>
    </source>
</evidence>
<feature type="binding site" evidence="18">
    <location>
        <position position="352"/>
    </location>
    <ligand>
        <name>UDP-N-acetyl-alpha-D-glucosamine</name>
        <dbReference type="ChEBI" id="CHEBI:57705"/>
    </ligand>
</feature>
<dbReference type="UniPathway" id="UPA00113">
    <property type="reaction ID" value="UER00532"/>
</dbReference>
<keyword evidence="14 18" id="KW-0961">Cell wall biogenesis/degradation</keyword>
<feature type="binding site" evidence="18">
    <location>
        <begin position="78"/>
        <end position="79"/>
    </location>
    <ligand>
        <name>UDP-N-acetyl-alpha-D-glucosamine</name>
        <dbReference type="ChEBI" id="CHEBI:57705"/>
    </ligand>
</feature>
<dbReference type="Proteomes" id="UP000192917">
    <property type="component" value="Unassembled WGS sequence"/>
</dbReference>
<feature type="binding site" evidence="18">
    <location>
        <position position="230"/>
    </location>
    <ligand>
        <name>Mg(2+)</name>
        <dbReference type="ChEBI" id="CHEBI:18420"/>
    </ligand>
</feature>
<dbReference type="EC" id="2.7.7.23" evidence="18"/>
<feature type="binding site" evidence="18">
    <location>
        <position position="73"/>
    </location>
    <ligand>
        <name>UDP-N-acetyl-alpha-D-glucosamine</name>
        <dbReference type="ChEBI" id="CHEBI:57705"/>
    </ligand>
</feature>
<dbReference type="SUPFAM" id="SSF51161">
    <property type="entry name" value="Trimeric LpxA-like enzymes"/>
    <property type="match status" value="1"/>
</dbReference>
<dbReference type="GO" id="GO:0071555">
    <property type="term" value="P:cell wall organization"/>
    <property type="evidence" value="ECO:0007669"/>
    <property type="project" value="UniProtKB-KW"/>
</dbReference>
<dbReference type="Pfam" id="PF00132">
    <property type="entry name" value="Hexapep"/>
    <property type="match status" value="2"/>
</dbReference>
<dbReference type="RefSeq" id="WP_085125382.1">
    <property type="nucleotide sequence ID" value="NZ_FWZX01000027.1"/>
</dbReference>
<evidence type="ECO:0000256" key="16">
    <source>
        <dbReference type="ARBA" id="ARBA00048493"/>
    </source>
</evidence>
<keyword evidence="10 18" id="KW-0133">Cell shape</keyword>
<gene>
    <name evidence="18" type="primary">glmU</name>
    <name evidence="20" type="ORF">SAMN05428998_12738</name>
</gene>
<dbReference type="Pfam" id="PF12804">
    <property type="entry name" value="NTP_transf_3"/>
    <property type="match status" value="1"/>
</dbReference>
<feature type="binding site" evidence="18">
    <location>
        <position position="366"/>
    </location>
    <ligand>
        <name>acetyl-CoA</name>
        <dbReference type="ChEBI" id="CHEBI:57288"/>
    </ligand>
</feature>
<feature type="binding site" evidence="18">
    <location>
        <position position="409"/>
    </location>
    <ligand>
        <name>acetyl-CoA</name>
        <dbReference type="ChEBI" id="CHEBI:57288"/>
    </ligand>
</feature>
<dbReference type="NCBIfam" id="TIGR01173">
    <property type="entry name" value="glmU"/>
    <property type="match status" value="1"/>
</dbReference>
<evidence type="ECO:0000256" key="7">
    <source>
        <dbReference type="ARBA" id="ARBA00022723"/>
    </source>
</evidence>
<keyword evidence="5 18" id="KW-0808">Transferase</keyword>
<evidence type="ECO:0000256" key="18">
    <source>
        <dbReference type="HAMAP-Rule" id="MF_01631"/>
    </source>
</evidence>
<dbReference type="GO" id="GO:0000902">
    <property type="term" value="P:cell morphogenesis"/>
    <property type="evidence" value="ECO:0007669"/>
    <property type="project" value="UniProtKB-UniRule"/>
</dbReference>
<feature type="domain" description="MobA-like NTP transferase" evidence="19">
    <location>
        <begin position="7"/>
        <end position="133"/>
    </location>
</feature>
<evidence type="ECO:0000256" key="14">
    <source>
        <dbReference type="ARBA" id="ARBA00023316"/>
    </source>
</evidence>
<dbReference type="InterPro" id="IPR025877">
    <property type="entry name" value="MobA-like_NTP_Trfase"/>
</dbReference>
<feature type="binding site" evidence="18">
    <location>
        <position position="391"/>
    </location>
    <ligand>
        <name>acetyl-CoA</name>
        <dbReference type="ChEBI" id="CHEBI:57288"/>
    </ligand>
</feature>
<dbReference type="Gene3D" id="3.90.550.10">
    <property type="entry name" value="Spore Coat Polysaccharide Biosynthesis Protein SpsA, Chain A"/>
    <property type="match status" value="1"/>
</dbReference>
<evidence type="ECO:0000256" key="17">
    <source>
        <dbReference type="ARBA" id="ARBA00049628"/>
    </source>
</evidence>
<dbReference type="STRING" id="560819.SAMN05428998_12738"/>
<dbReference type="GO" id="GO:0006048">
    <property type="term" value="P:UDP-N-acetylglucosamine biosynthetic process"/>
    <property type="evidence" value="ECO:0007669"/>
    <property type="project" value="UniProtKB-UniPathway"/>
</dbReference>
<dbReference type="NCBIfam" id="NF010933">
    <property type="entry name" value="PRK14353.1"/>
    <property type="match status" value="1"/>
</dbReference>
<feature type="binding site" evidence="18">
    <location>
        <begin position="104"/>
        <end position="106"/>
    </location>
    <ligand>
        <name>UDP-N-acetyl-alpha-D-glucosamine</name>
        <dbReference type="ChEBI" id="CHEBI:57705"/>
    </ligand>
</feature>
<feature type="binding site" evidence="18">
    <location>
        <position position="106"/>
    </location>
    <ligand>
        <name>Mg(2+)</name>
        <dbReference type="ChEBI" id="CHEBI:18420"/>
    </ligand>
</feature>
<dbReference type="PROSITE" id="PS00101">
    <property type="entry name" value="HEXAPEP_TRANSFERASES"/>
    <property type="match status" value="1"/>
</dbReference>
<comment type="pathway">
    <text evidence="18">Bacterial outer membrane biogenesis; LPS lipid A biosynthesis.</text>
</comment>
<dbReference type="GO" id="GO:0005737">
    <property type="term" value="C:cytoplasm"/>
    <property type="evidence" value="ECO:0007669"/>
    <property type="project" value="UniProtKB-SubCell"/>
</dbReference>
<dbReference type="InterPro" id="IPR011004">
    <property type="entry name" value="Trimer_LpxA-like_sf"/>
</dbReference>
<comment type="catalytic activity">
    <reaction evidence="16 18">
        <text>N-acetyl-alpha-D-glucosamine 1-phosphate + UTP + H(+) = UDP-N-acetyl-alpha-D-glucosamine + diphosphate</text>
        <dbReference type="Rhea" id="RHEA:13509"/>
        <dbReference type="ChEBI" id="CHEBI:15378"/>
        <dbReference type="ChEBI" id="CHEBI:33019"/>
        <dbReference type="ChEBI" id="CHEBI:46398"/>
        <dbReference type="ChEBI" id="CHEBI:57705"/>
        <dbReference type="ChEBI" id="CHEBI:57776"/>
        <dbReference type="EC" id="2.7.7.23"/>
    </reaction>
</comment>
<organism evidence="20 21">
    <name type="scientific">Tistlia consotensis USBA 355</name>
    <dbReference type="NCBI Taxonomy" id="560819"/>
    <lineage>
        <taxon>Bacteria</taxon>
        <taxon>Pseudomonadati</taxon>
        <taxon>Pseudomonadota</taxon>
        <taxon>Alphaproteobacteria</taxon>
        <taxon>Rhodospirillales</taxon>
        <taxon>Rhodovibrionaceae</taxon>
        <taxon>Tistlia</taxon>
    </lineage>
</organism>
<evidence type="ECO:0000256" key="4">
    <source>
        <dbReference type="ARBA" id="ARBA00022490"/>
    </source>
</evidence>
<evidence type="ECO:0000259" key="19">
    <source>
        <dbReference type="Pfam" id="PF12804"/>
    </source>
</evidence>
<keyword evidence="21" id="KW-1185">Reference proteome</keyword>
<feature type="binding site" evidence="18">
    <location>
        <position position="337"/>
    </location>
    <ligand>
        <name>UDP-N-acetyl-alpha-D-glucosamine</name>
        <dbReference type="ChEBI" id="CHEBI:57705"/>
    </ligand>
</feature>
<evidence type="ECO:0000256" key="8">
    <source>
        <dbReference type="ARBA" id="ARBA00022737"/>
    </source>
</evidence>
<dbReference type="GO" id="GO:0016020">
    <property type="term" value="C:membrane"/>
    <property type="evidence" value="ECO:0007669"/>
    <property type="project" value="GOC"/>
</dbReference>
<dbReference type="CDD" id="cd03353">
    <property type="entry name" value="LbH_GlmU_C"/>
    <property type="match status" value="1"/>
</dbReference>
<name>A0A1Y6CRC1_9PROT</name>
<dbReference type="InterPro" id="IPR001451">
    <property type="entry name" value="Hexapep"/>
</dbReference>
<evidence type="ECO:0000256" key="12">
    <source>
        <dbReference type="ARBA" id="ARBA00023268"/>
    </source>
</evidence>
<keyword evidence="13 18" id="KW-0012">Acyltransferase</keyword>
<sequence length="450" mass="46704">MTAPLAVVVLAAGKGTRMKSDLPKVLHPVAGRPMIDWVLAAAAPLEPREIVVVVGPDMPGVAAAVAPHRTAVQAEQLGTADAVGAARAALADALAAGADVLVLYGDGPLIEAGTLKRMAEAREREAADYVWLGFRPADPTGYGRLVPDDGGDLERIVEEKDCSEAERRIGLCWGGLLLARGAALFAQLPRIGNDNAKGEYYLTALVELAAAAGERSIVVECSAEEVVGVNSRAELAGAEALLQARLRAKAMAEGATLIDPATVYLSWDTRLGRDVTVQPGVFFGPGVEVGDRVEIRAFSHLEGCRIESGAVVGPFARLRPGAELGEGARVGNFVEVKAATLGAGAKVNHLSYVGDATVGSHANVGAGTITCNYDGFRKSRTEIGAGAFIGSNTALVAPVTVGAGAIVGAGSTIAEDVPDEALAVTRAEQKIRPLAARRFREKRAKDKKKE</sequence>
<comment type="function">
    <text evidence="17 18">Catalyzes the last two sequential reactions in the de novo biosynthetic pathway for UDP-N-acetylglucosamine (UDP-GlcNAc). The C-terminal domain catalyzes the transfer of acetyl group from acetyl coenzyme A to glucosamine-1-phosphate (GlcN-1-P) to produce N-acetylglucosamine-1-phosphate (GlcNAc-1-P), which is converted into UDP-GlcNAc by the transfer of uridine 5-monophosphate (from uridine 5-triphosphate), a reaction catalyzed by the N-terminal domain.</text>
</comment>
<feature type="binding site" evidence="18">
    <location>
        <begin position="372"/>
        <end position="373"/>
    </location>
    <ligand>
        <name>acetyl-CoA</name>
        <dbReference type="ChEBI" id="CHEBI:57288"/>
    </ligand>
</feature>
<dbReference type="HAMAP" id="MF_01631">
    <property type="entry name" value="GlmU"/>
    <property type="match status" value="1"/>
</dbReference>
<comment type="similarity">
    <text evidence="3 18">In the N-terminal section; belongs to the N-acetylglucosamine-1-phosphate uridyltransferase family.</text>
</comment>
<feature type="binding site" evidence="18">
    <location>
        <begin position="10"/>
        <end position="13"/>
    </location>
    <ligand>
        <name>UDP-N-acetyl-alpha-D-glucosamine</name>
        <dbReference type="ChEBI" id="CHEBI:57705"/>
    </ligand>
</feature>
<keyword evidence="4 18" id="KW-0963">Cytoplasm</keyword>
<evidence type="ECO:0000256" key="13">
    <source>
        <dbReference type="ARBA" id="ARBA00023315"/>
    </source>
</evidence>
<comment type="subcellular location">
    <subcellularLocation>
        <location evidence="1 18">Cytoplasm</location>
    </subcellularLocation>
</comment>
<dbReference type="InterPro" id="IPR038009">
    <property type="entry name" value="GlmU_C_LbH"/>
</dbReference>
<dbReference type="Gene3D" id="2.160.10.10">
    <property type="entry name" value="Hexapeptide repeat proteins"/>
    <property type="match status" value="1"/>
</dbReference>
<comment type="pathway">
    <text evidence="18">Nucleotide-sugar biosynthesis; UDP-N-acetyl-alpha-D-glucosamine biosynthesis; N-acetyl-alpha-D-glucosamine 1-phosphate from alpha-D-glucosamine 6-phosphate (route II): step 2/2.</text>
</comment>
<comment type="caution">
    <text evidence="18">Lacks conserved residue(s) required for the propagation of feature annotation.</text>
</comment>
<keyword evidence="8 18" id="KW-0677">Repeat</keyword>
<dbReference type="InterPro" id="IPR018357">
    <property type="entry name" value="Hexapep_transf_CS"/>
</dbReference>
<feature type="binding site" evidence="18">
    <location>
        <position position="143"/>
    </location>
    <ligand>
        <name>UDP-N-acetyl-alpha-D-glucosamine</name>
        <dbReference type="ChEBI" id="CHEBI:57705"/>
    </ligand>
</feature>
<proteinExistence type="inferred from homology"/>
<dbReference type="InterPro" id="IPR005882">
    <property type="entry name" value="Bifunctional_GlmU"/>
</dbReference>
<evidence type="ECO:0000256" key="3">
    <source>
        <dbReference type="ARBA" id="ARBA00007947"/>
    </source>
</evidence>
<evidence type="ECO:0000256" key="5">
    <source>
        <dbReference type="ARBA" id="ARBA00022679"/>
    </source>
</evidence>
<dbReference type="GO" id="GO:0009252">
    <property type="term" value="P:peptidoglycan biosynthetic process"/>
    <property type="evidence" value="ECO:0007669"/>
    <property type="project" value="UniProtKB-UniRule"/>
</dbReference>
<dbReference type="InterPro" id="IPR050065">
    <property type="entry name" value="GlmU-like"/>
</dbReference>
<comment type="cofactor">
    <cofactor evidence="18">
        <name>Mg(2+)</name>
        <dbReference type="ChEBI" id="CHEBI:18420"/>
    </cofactor>
    <text evidence="18">Binds 1 Mg(2+) ion per subunit.</text>
</comment>
<feature type="active site" description="Proton acceptor" evidence="18">
    <location>
        <position position="349"/>
    </location>
</feature>
<comment type="similarity">
    <text evidence="2 18">In the C-terminal section; belongs to the transferase hexapeptide repeat family.</text>
</comment>
<reference evidence="20 21" key="1">
    <citation type="submission" date="2017-04" db="EMBL/GenBank/DDBJ databases">
        <authorList>
            <person name="Afonso C.L."/>
            <person name="Miller P.J."/>
            <person name="Scott M.A."/>
            <person name="Spackman E."/>
            <person name="Goraichik I."/>
            <person name="Dimitrov K.M."/>
            <person name="Suarez D.L."/>
            <person name="Swayne D.E."/>
        </authorList>
    </citation>
    <scope>NUCLEOTIDE SEQUENCE [LARGE SCALE GENOMIC DNA]</scope>
    <source>
        <strain evidence="20 21">USBA 355</strain>
    </source>
</reference>
<protein>
    <recommendedName>
        <fullName evidence="18">Bifunctional protein GlmU</fullName>
    </recommendedName>
    <domain>
        <recommendedName>
            <fullName evidence="18">UDP-N-acetylglucosamine pyrophosphorylase</fullName>
            <ecNumber evidence="18">2.7.7.23</ecNumber>
        </recommendedName>
        <alternativeName>
            <fullName evidence="18">N-acetylglucosamine-1-phosphate uridyltransferase</fullName>
        </alternativeName>
    </domain>
    <domain>
        <recommendedName>
            <fullName evidence="18">Glucosamine-1-phosphate N-acetyltransferase</fullName>
            <ecNumber evidence="18">2.3.1.157</ecNumber>
        </recommendedName>
    </domain>
</protein>
<evidence type="ECO:0000313" key="21">
    <source>
        <dbReference type="Proteomes" id="UP000192917"/>
    </source>
</evidence>
<evidence type="ECO:0000256" key="9">
    <source>
        <dbReference type="ARBA" id="ARBA00022842"/>
    </source>
</evidence>
<dbReference type="EC" id="2.3.1.157" evidence="18"/>
<feature type="binding site" evidence="18">
    <location>
        <position position="230"/>
    </location>
    <ligand>
        <name>UDP-N-acetyl-alpha-D-glucosamine</name>
        <dbReference type="ChEBI" id="CHEBI:57705"/>
    </ligand>
</feature>
<dbReference type="GO" id="GO:0009245">
    <property type="term" value="P:lipid A biosynthetic process"/>
    <property type="evidence" value="ECO:0007669"/>
    <property type="project" value="UniProtKB-UniRule"/>
</dbReference>
<dbReference type="SUPFAM" id="SSF53448">
    <property type="entry name" value="Nucleotide-diphospho-sugar transferases"/>
    <property type="match status" value="1"/>
</dbReference>
<evidence type="ECO:0000256" key="10">
    <source>
        <dbReference type="ARBA" id="ARBA00022960"/>
    </source>
</evidence>
<evidence type="ECO:0000256" key="6">
    <source>
        <dbReference type="ARBA" id="ARBA00022695"/>
    </source>
</evidence>
<feature type="region of interest" description="Linker" evidence="18">
    <location>
        <begin position="233"/>
        <end position="253"/>
    </location>
</feature>
<dbReference type="EMBL" id="FWZX01000027">
    <property type="protein sequence ID" value="SMF67338.1"/>
    <property type="molecule type" value="Genomic_DNA"/>
</dbReference>
<dbReference type="PANTHER" id="PTHR43584">
    <property type="entry name" value="NUCLEOTIDYL TRANSFERASE"/>
    <property type="match status" value="1"/>
</dbReference>
<evidence type="ECO:0000256" key="11">
    <source>
        <dbReference type="ARBA" id="ARBA00022984"/>
    </source>
</evidence>
<comment type="catalytic activity">
    <reaction evidence="15 18">
        <text>alpha-D-glucosamine 1-phosphate + acetyl-CoA = N-acetyl-alpha-D-glucosamine 1-phosphate + CoA + H(+)</text>
        <dbReference type="Rhea" id="RHEA:13725"/>
        <dbReference type="ChEBI" id="CHEBI:15378"/>
        <dbReference type="ChEBI" id="CHEBI:57287"/>
        <dbReference type="ChEBI" id="CHEBI:57288"/>
        <dbReference type="ChEBI" id="CHEBI:57776"/>
        <dbReference type="ChEBI" id="CHEBI:58516"/>
        <dbReference type="EC" id="2.3.1.157"/>
    </reaction>
</comment>
<dbReference type="GO" id="GO:0000287">
    <property type="term" value="F:magnesium ion binding"/>
    <property type="evidence" value="ECO:0007669"/>
    <property type="project" value="UniProtKB-UniRule"/>
</dbReference>
<keyword evidence="11 18" id="KW-0573">Peptidoglycan synthesis</keyword>
<accession>A0A1Y6CRC1</accession>
<dbReference type="AlphaFoldDB" id="A0A1Y6CRC1"/>
<keyword evidence="7 18" id="KW-0479">Metal-binding</keyword>
<dbReference type="GO" id="GO:0003977">
    <property type="term" value="F:UDP-N-acetylglucosamine diphosphorylase activity"/>
    <property type="evidence" value="ECO:0007669"/>
    <property type="project" value="UniProtKB-UniRule"/>
</dbReference>
<comment type="subunit">
    <text evidence="18">Homotrimer.</text>
</comment>
<keyword evidence="9 18" id="KW-0460">Magnesium</keyword>
<dbReference type="PANTHER" id="PTHR43584:SF3">
    <property type="entry name" value="BIFUNCTIONAL PROTEIN GLMU"/>
    <property type="match status" value="1"/>
</dbReference>
<evidence type="ECO:0000256" key="15">
    <source>
        <dbReference type="ARBA" id="ARBA00048247"/>
    </source>
</evidence>
<dbReference type="InterPro" id="IPR029044">
    <property type="entry name" value="Nucleotide-diphossugar_trans"/>
</dbReference>
<feature type="binding site" evidence="18">
    <location>
        <position position="426"/>
    </location>
    <ligand>
        <name>acetyl-CoA</name>
        <dbReference type="ChEBI" id="CHEBI:57288"/>
    </ligand>
</feature>